<feature type="domain" description="DUF5977" evidence="1">
    <location>
        <begin position="1195"/>
        <end position="1258"/>
    </location>
</feature>
<evidence type="ECO:0000313" key="3">
    <source>
        <dbReference type="Proteomes" id="UP001165367"/>
    </source>
</evidence>
<sequence>MIRHIIRISVLLLSFFSFWLQESNGQGGYQTIQMPNILPPSPEAFQLGKFGTVPVGLFTGTMNLNIPLGGVNTGRINHTLGLQYSSSGVQVNLPSSRVGTGWTFVGGGVINRTVLGRDDNTYTRATQPASLITPSNQLRNFLNDVVTGDAEPDRYSFSFDGYSGSFYFDRSGQIVTVPLIPNLKISRDYDISSYRFTVTTPEGMKYTFGGDGASERSRTQNGGSGCGYTSYGWTENAWYLTKIRHPLGDSVVFNYNAVYFSYYSSFSQTMEKLYPYTQDASYSCMVSGTLTAPSDNTSSCYTRITNEGRVLSSIVYPQGSVRINYQSRYDLPGDSCITSVDFFKANSPMPFKRFELQQEFTLANSSFTNPIISEGAQRLFLTGVKEKDPVSGKTGQVHVFEYEDKENLPPRLSMSQDHYGFFNGASNEYFVPATSEYSSLFALANGNRAPNAAYGKKGMLKKIIYPTGGYSSIVYEPNKALSGLVTYLHEGQAAVNRHIDIGGQRVQKVVSYSADGSQAGVKKYFYASLANLDNSSAQLVWSPQYLSDKIVRKNCSAGVGEGGPTGDCGYKEWTVKVLSSNSLYALYGTASGSVVYSDVVESEGENFENGGVHHKYSVTSDPSPQVMVGNTIPSSAYTNFGLFNGQEISTLLFKKNGSANVKVKEVFTSYKKLFDAASISAGIYRIDTGIIVNRRYVPACESDPMSENDLAAYDVSRYFTHSYFSYPDTVRTYTYDLSGSSAVMEIAINKYDNLSNLMLTSQQTINSKGELVSKEFKYPFDLKSSGNVYQKMVDANIVTPVIEETAKLGANTLYSVKTNYTDWFGNAKVLVPSTVDYTPGTSTPITRLRYHHYSADGAVLEVSKENDAKSVYLWDVWEANPVAEAKNAVFADIAFTSFENQGLGSWTVSGDGYSTTFAFTGRQSYALGSGSITKTGLTNGRAYIVSYWSRNGSLSVNGSPGTMGVTRLGWTYYQHEFSNLTTVTITGNITVDELRLQPKSSQMVTYTYEPLVGIIAQSDINNRVSYFEYDALNRLTLMRDQDGNILKKICYNYAGQPEDCGMLIYSSAAASGSFTRNNCGAGGTGGTVTYNVAAGVYTSTISQADANQKATNDVNTNGQSYANANATCTWINTAQSGSFTRNNCAEGGVGGIVTYTIAAGTYSSTVSQADANQAAVNAVNAGGQAYANANATCGWGNAAQSGSFTRNICVGGIGGTVTYTIAANTYTSTISQADANAQASAAVTAGGQAYANANATCTWYNTAQSANFTRNNCSDGGTGGTVTYTIAANTYSSTVSQADANGQASAAVTAGGQAYANSNAGCTWYNAAVTNNFTRNNCGAGYTGSSHLYTINANTYSSNISLADANAQANSALATLGQANANSVGTCSPVIIYAKTFVTDVYNEAEQSTATILIKFFSDAACTTPYSVSNLNVNFKRVRLNCGGSGSPQTTNFSATCNGTQTSMGTYTTYLNDGIRCWEYTFSTTPGTGYTNL</sequence>
<dbReference type="RefSeq" id="WP_237877158.1">
    <property type="nucleotide sequence ID" value="NZ_JAKLTR010000031.1"/>
</dbReference>
<accession>A0ABS9L0S1</accession>
<protein>
    <submittedName>
        <fullName evidence="2">DUF5977 domain-containing protein</fullName>
    </submittedName>
</protein>
<proteinExistence type="predicted"/>
<dbReference type="Pfam" id="PF19404">
    <property type="entry name" value="DUF5977"/>
    <property type="match status" value="5"/>
</dbReference>
<dbReference type="EMBL" id="JAKLTR010000031">
    <property type="protein sequence ID" value="MCG2618062.1"/>
    <property type="molecule type" value="Genomic_DNA"/>
</dbReference>
<keyword evidence="3" id="KW-1185">Reference proteome</keyword>
<feature type="domain" description="DUF5977" evidence="1">
    <location>
        <begin position="1324"/>
        <end position="1388"/>
    </location>
</feature>
<feature type="domain" description="DUF5977" evidence="1">
    <location>
        <begin position="1065"/>
        <end position="1129"/>
    </location>
</feature>
<dbReference type="Proteomes" id="UP001165367">
    <property type="component" value="Unassembled WGS sequence"/>
</dbReference>
<feature type="domain" description="DUF5977" evidence="1">
    <location>
        <begin position="1259"/>
        <end position="1323"/>
    </location>
</feature>
<name>A0ABS9L0S1_9BACT</name>
<comment type="caution">
    <text evidence="2">The sequence shown here is derived from an EMBL/GenBank/DDBJ whole genome shotgun (WGS) entry which is preliminary data.</text>
</comment>
<reference evidence="2" key="1">
    <citation type="submission" date="2022-01" db="EMBL/GenBank/DDBJ databases">
        <authorList>
            <person name="Jo J.-H."/>
            <person name="Im W.-T."/>
        </authorList>
    </citation>
    <scope>NUCLEOTIDE SEQUENCE</scope>
    <source>
        <strain evidence="2">NA20</strain>
    </source>
</reference>
<feature type="domain" description="DUF5977" evidence="1">
    <location>
        <begin position="1131"/>
        <end position="1193"/>
    </location>
</feature>
<dbReference type="InterPro" id="IPR046020">
    <property type="entry name" value="DUF5977"/>
</dbReference>
<organism evidence="2 3">
    <name type="scientific">Terrimonas ginsenosidimutans</name>
    <dbReference type="NCBI Taxonomy" id="2908004"/>
    <lineage>
        <taxon>Bacteria</taxon>
        <taxon>Pseudomonadati</taxon>
        <taxon>Bacteroidota</taxon>
        <taxon>Chitinophagia</taxon>
        <taxon>Chitinophagales</taxon>
        <taxon>Chitinophagaceae</taxon>
        <taxon>Terrimonas</taxon>
    </lineage>
</organism>
<evidence type="ECO:0000313" key="2">
    <source>
        <dbReference type="EMBL" id="MCG2618062.1"/>
    </source>
</evidence>
<evidence type="ECO:0000259" key="1">
    <source>
        <dbReference type="Pfam" id="PF19404"/>
    </source>
</evidence>
<gene>
    <name evidence="2" type="ORF">LZZ85_27410</name>
</gene>